<dbReference type="Proteomes" id="UP000078541">
    <property type="component" value="Unassembled WGS sequence"/>
</dbReference>
<dbReference type="AlphaFoldDB" id="A0A195F741"/>
<evidence type="ECO:0000313" key="1">
    <source>
        <dbReference type="EMBL" id="KYN36263.1"/>
    </source>
</evidence>
<keyword evidence="2" id="KW-1185">Reference proteome</keyword>
<accession>A0A195F741</accession>
<gene>
    <name evidence="1" type="ORF">ALC56_09223</name>
</gene>
<protein>
    <submittedName>
        <fullName evidence="1">Uncharacterized protein</fullName>
    </submittedName>
</protein>
<organism evidence="1 2">
    <name type="scientific">Trachymyrmex septentrionalis</name>
    <dbReference type="NCBI Taxonomy" id="34720"/>
    <lineage>
        <taxon>Eukaryota</taxon>
        <taxon>Metazoa</taxon>
        <taxon>Ecdysozoa</taxon>
        <taxon>Arthropoda</taxon>
        <taxon>Hexapoda</taxon>
        <taxon>Insecta</taxon>
        <taxon>Pterygota</taxon>
        <taxon>Neoptera</taxon>
        <taxon>Endopterygota</taxon>
        <taxon>Hymenoptera</taxon>
        <taxon>Apocrita</taxon>
        <taxon>Aculeata</taxon>
        <taxon>Formicoidea</taxon>
        <taxon>Formicidae</taxon>
        <taxon>Myrmicinae</taxon>
        <taxon>Trachymyrmex</taxon>
    </lineage>
</organism>
<feature type="non-terminal residue" evidence="1">
    <location>
        <position position="1"/>
    </location>
</feature>
<sequence>QDEQLFVAHSIDSCPSHFLDVAISCVVFAFPFPDAVATAPFVAARNFSNRTSDVSSQARIMFSQPIGQNREPSVATPFDPSAIAAAGAPFTAETGMYIYIYYMYASRCVHAPNSRSRLPRKRELTTVEAVESYSRACPNAPNGPNQPQLPQLPQPRRPLLAPLTVPTFLSLSVSHRPHHTHGCECIYT</sequence>
<dbReference type="EMBL" id="KQ981744">
    <property type="protein sequence ID" value="KYN36263.1"/>
    <property type="molecule type" value="Genomic_DNA"/>
</dbReference>
<proteinExistence type="predicted"/>
<evidence type="ECO:0000313" key="2">
    <source>
        <dbReference type="Proteomes" id="UP000078541"/>
    </source>
</evidence>
<name>A0A195F741_9HYME</name>
<reference evidence="1 2" key="1">
    <citation type="submission" date="2016-03" db="EMBL/GenBank/DDBJ databases">
        <title>Trachymyrmex septentrionalis WGS genome.</title>
        <authorList>
            <person name="Nygaard S."/>
            <person name="Hu H."/>
            <person name="Boomsma J."/>
            <person name="Zhang G."/>
        </authorList>
    </citation>
    <scope>NUCLEOTIDE SEQUENCE [LARGE SCALE GENOMIC DNA]</scope>
    <source>
        <strain evidence="1">Tsep2-gDNA-1</strain>
        <tissue evidence="1">Whole body</tissue>
    </source>
</reference>